<evidence type="ECO:0000313" key="2">
    <source>
        <dbReference type="EMBL" id="VDK21134.1"/>
    </source>
</evidence>
<dbReference type="AlphaFoldDB" id="A0A3P6PJV2"/>
<reference evidence="2 3" key="1">
    <citation type="submission" date="2018-11" db="EMBL/GenBank/DDBJ databases">
        <authorList>
            <consortium name="Pathogen Informatics"/>
        </authorList>
    </citation>
    <scope>NUCLEOTIDE SEQUENCE [LARGE SCALE GENOMIC DNA]</scope>
</reference>
<dbReference type="Proteomes" id="UP000267096">
    <property type="component" value="Unassembled WGS sequence"/>
</dbReference>
<organism evidence="2 3">
    <name type="scientific">Anisakis simplex</name>
    <name type="common">Herring worm</name>
    <dbReference type="NCBI Taxonomy" id="6269"/>
    <lineage>
        <taxon>Eukaryota</taxon>
        <taxon>Metazoa</taxon>
        <taxon>Ecdysozoa</taxon>
        <taxon>Nematoda</taxon>
        <taxon>Chromadorea</taxon>
        <taxon>Rhabditida</taxon>
        <taxon>Spirurina</taxon>
        <taxon>Ascaridomorpha</taxon>
        <taxon>Ascaridoidea</taxon>
        <taxon>Anisakidae</taxon>
        <taxon>Anisakis</taxon>
        <taxon>Anisakis simplex complex</taxon>
    </lineage>
</organism>
<evidence type="ECO:0000256" key="1">
    <source>
        <dbReference type="SAM" id="MobiDB-lite"/>
    </source>
</evidence>
<feature type="region of interest" description="Disordered" evidence="1">
    <location>
        <begin position="1"/>
        <end position="23"/>
    </location>
</feature>
<sequence>MEVKPAEGQVMRASRRKGRHQCQKVNERNVIRKRRNPSRNLIKAQHLDQARRWRIQA</sequence>
<proteinExistence type="predicted"/>
<protein>
    <submittedName>
        <fullName evidence="2">Uncharacterized protein</fullName>
    </submittedName>
</protein>
<feature type="compositionally biased region" description="Basic residues" evidence="1">
    <location>
        <begin position="13"/>
        <end position="22"/>
    </location>
</feature>
<accession>A0A3P6PJV2</accession>
<keyword evidence="3" id="KW-1185">Reference proteome</keyword>
<gene>
    <name evidence="2" type="ORF">ASIM_LOCUS3096</name>
</gene>
<evidence type="ECO:0000313" key="3">
    <source>
        <dbReference type="Proteomes" id="UP000267096"/>
    </source>
</evidence>
<dbReference type="EMBL" id="UYRR01004571">
    <property type="protein sequence ID" value="VDK21134.1"/>
    <property type="molecule type" value="Genomic_DNA"/>
</dbReference>
<name>A0A3P6PJV2_ANISI</name>